<dbReference type="EMBL" id="LJOW01000244">
    <property type="protein sequence ID" value="OBQ37924.1"/>
    <property type="molecule type" value="Genomic_DNA"/>
</dbReference>
<comment type="caution">
    <text evidence="2">The sequence shown here is derived from an EMBL/GenBank/DDBJ whole genome shotgun (WGS) entry which is preliminary data.</text>
</comment>
<evidence type="ECO:0000256" key="1">
    <source>
        <dbReference type="SAM" id="MobiDB-lite"/>
    </source>
</evidence>
<reference evidence="2 3" key="1">
    <citation type="submission" date="2015-09" db="EMBL/GenBank/DDBJ databases">
        <title>Aphanizomenon flos-aquae WA102.</title>
        <authorList>
            <person name="Driscoll C."/>
        </authorList>
    </citation>
    <scope>NUCLEOTIDE SEQUENCE [LARGE SCALE GENOMIC DNA]</scope>
    <source>
        <strain evidence="2">WA102</strain>
    </source>
</reference>
<evidence type="ECO:0000313" key="2">
    <source>
        <dbReference type="EMBL" id="OBQ37924.1"/>
    </source>
</evidence>
<evidence type="ECO:0000313" key="3">
    <source>
        <dbReference type="Proteomes" id="UP000092093"/>
    </source>
</evidence>
<feature type="region of interest" description="Disordered" evidence="1">
    <location>
        <begin position="328"/>
        <end position="374"/>
    </location>
</feature>
<dbReference type="Proteomes" id="UP000092093">
    <property type="component" value="Unassembled WGS sequence"/>
</dbReference>
<organism evidence="2 3">
    <name type="scientific">Aphanizomenon flos-aquae WA102</name>
    <dbReference type="NCBI Taxonomy" id="1710896"/>
    <lineage>
        <taxon>Bacteria</taxon>
        <taxon>Bacillati</taxon>
        <taxon>Cyanobacteriota</taxon>
        <taxon>Cyanophyceae</taxon>
        <taxon>Nostocales</taxon>
        <taxon>Aphanizomenonaceae</taxon>
        <taxon>Aphanizomenon</taxon>
    </lineage>
</organism>
<feature type="non-terminal residue" evidence="2">
    <location>
        <position position="1"/>
    </location>
</feature>
<gene>
    <name evidence="2" type="ORF">AN484_24645</name>
</gene>
<accession>A0A1B7WLB4</accession>
<name>A0A1B7WLB4_APHFL</name>
<proteinExistence type="predicted"/>
<dbReference type="AlphaFoldDB" id="A0A1B7WLB4"/>
<protein>
    <submittedName>
        <fullName evidence="2">Uncharacterized protein</fullName>
    </submittedName>
</protein>
<sequence>RIFDRHDADVGRVDRLEEGVERGRLTGARRSRHEDDAVRVVEDLADGGLLFGVHADAVHVVGLLALVEETQRDRLRVDRRNRRDADIEDVLAVAEIDAAVLREATFRDVEARHDLQARDDRVLEAGEVVGERDGDEDAVDAVADAQVGLLRLEVDVRRAFGDGLGEDFGDEADDRGVLVGFIGSGDFRGGQVIAFVFEAAGAHAIILVDERGHAFGRREIPLRAAGGEGRDPVGRIGVGRQGRDEAEAAFFAAGEQRRDDLGFRGDARGQDLHPVRIDGRLFEDFEARETGKFGEELGLVEAEGLGEELEARFARRLRERGAGLFGQALGEGRGQSVPVDGQHVTSSRERRGSCRGRCRGPSSPQVRSRCSWRG</sequence>